<reference evidence="1" key="1">
    <citation type="submission" date="2019-03" db="EMBL/GenBank/DDBJ databases">
        <title>Single cell metagenomics reveals metabolic interactions within the superorganism composed of flagellate Streblomastix strix and complex community of Bacteroidetes bacteria on its surface.</title>
        <authorList>
            <person name="Treitli S.C."/>
            <person name="Kolisko M."/>
            <person name="Husnik F."/>
            <person name="Keeling P."/>
            <person name="Hampl V."/>
        </authorList>
    </citation>
    <scope>NUCLEOTIDE SEQUENCE</scope>
    <source>
        <strain evidence="1">STM</strain>
    </source>
</reference>
<evidence type="ECO:0000313" key="1">
    <source>
        <dbReference type="EMBL" id="KAA6331020.1"/>
    </source>
</evidence>
<sequence>MQTRTAEATIKGYYYQFDTSILKLLELQSDTDSITVEGIEDIDIITATETTTVQCKYLSKPRFINSVMREPISLMLDHFVNPTTPSNLQYILYAHFENEITGNEPTIDLQKLKEILKYYENNIEKHYEIEKGITDEQLDSFLSQFKLIFGTEFYLQQKQVSDKLKTVFNCSDFEADTYFYNNALRVIIDKSINHDISQRQISRNDFISAIDCRRKLFNQWYINLRSKKEYLKQIEQNLKSTTILNPAKTKIIIIDNHILSANNSKLPFQLLIENLIAKYYKINNSLRDAKPLSIVLDCDSFQLQDYKRQLICNEIVFNDGFEHINFSSSIYNKEPIINTTKNGNKISKTSYLYKVRYIFTINYLSLLA</sequence>
<gene>
    <name evidence="1" type="ORF">EZS27_020336</name>
</gene>
<dbReference type="NCBIfam" id="NF042945">
    <property type="entry name" value="DUF4297_antiphage"/>
    <property type="match status" value="1"/>
</dbReference>
<comment type="caution">
    <text evidence="1">The sequence shown here is derived from an EMBL/GenBank/DDBJ whole genome shotgun (WGS) entry which is preliminary data.</text>
</comment>
<protein>
    <submittedName>
        <fullName evidence="1">Uncharacterized protein</fullName>
    </submittedName>
</protein>
<name>A0A5J4RCY3_9ZZZZ</name>
<proteinExistence type="predicted"/>
<dbReference type="EMBL" id="SNRY01001426">
    <property type="protein sequence ID" value="KAA6331020.1"/>
    <property type="molecule type" value="Genomic_DNA"/>
</dbReference>
<organism evidence="1">
    <name type="scientific">termite gut metagenome</name>
    <dbReference type="NCBI Taxonomy" id="433724"/>
    <lineage>
        <taxon>unclassified sequences</taxon>
        <taxon>metagenomes</taxon>
        <taxon>organismal metagenomes</taxon>
    </lineage>
</organism>
<dbReference type="AlphaFoldDB" id="A0A5J4RCY3"/>
<accession>A0A5J4RCY3</accession>